<gene>
    <name evidence="3" type="ORF">KDL28_11340</name>
</gene>
<proteinExistence type="predicted"/>
<feature type="domain" description="PucR C-terminal helix-turn-helix" evidence="2">
    <location>
        <begin position="455"/>
        <end position="512"/>
    </location>
</feature>
<dbReference type="PANTHER" id="PTHR33744">
    <property type="entry name" value="CARBOHYDRATE DIACID REGULATOR"/>
    <property type="match status" value="1"/>
</dbReference>
<organism evidence="3 4">
    <name type="scientific">Pseudonocardia humida</name>
    <dbReference type="NCBI Taxonomy" id="2800819"/>
    <lineage>
        <taxon>Bacteria</taxon>
        <taxon>Bacillati</taxon>
        <taxon>Actinomycetota</taxon>
        <taxon>Actinomycetes</taxon>
        <taxon>Pseudonocardiales</taxon>
        <taxon>Pseudonocardiaceae</taxon>
        <taxon>Pseudonocardia</taxon>
    </lineage>
</organism>
<protein>
    <submittedName>
        <fullName evidence="3">PucR family transcriptional regulator</fullName>
    </submittedName>
</protein>
<dbReference type="Proteomes" id="UP001165283">
    <property type="component" value="Unassembled WGS sequence"/>
</dbReference>
<keyword evidence="4" id="KW-1185">Reference proteome</keyword>
<comment type="caution">
    <text evidence="3">The sequence shown here is derived from an EMBL/GenBank/DDBJ whole genome shotgun (WGS) entry which is preliminary data.</text>
</comment>
<evidence type="ECO:0000313" key="3">
    <source>
        <dbReference type="EMBL" id="MCO1655644.1"/>
    </source>
</evidence>
<dbReference type="PANTHER" id="PTHR33744:SF1">
    <property type="entry name" value="DNA-BINDING TRANSCRIPTIONAL ACTIVATOR ADER"/>
    <property type="match status" value="1"/>
</dbReference>
<dbReference type="InterPro" id="IPR042070">
    <property type="entry name" value="PucR_C-HTH_sf"/>
</dbReference>
<name>A0ABT0ZY20_9PSEU</name>
<dbReference type="InterPro" id="IPR012914">
    <property type="entry name" value="PucR_dom"/>
</dbReference>
<dbReference type="Gene3D" id="1.10.10.2840">
    <property type="entry name" value="PucR C-terminal helix-turn-helix domain"/>
    <property type="match status" value="1"/>
</dbReference>
<feature type="domain" description="Purine catabolism PurC-like" evidence="1">
    <location>
        <begin position="19"/>
        <end position="124"/>
    </location>
</feature>
<dbReference type="InterPro" id="IPR025736">
    <property type="entry name" value="PucR_C-HTH_dom"/>
</dbReference>
<evidence type="ECO:0000313" key="4">
    <source>
        <dbReference type="Proteomes" id="UP001165283"/>
    </source>
</evidence>
<accession>A0ABT0ZY20</accession>
<dbReference type="EMBL" id="JAGSOV010000023">
    <property type="protein sequence ID" value="MCO1655644.1"/>
    <property type="molecule type" value="Genomic_DNA"/>
</dbReference>
<evidence type="ECO:0000259" key="2">
    <source>
        <dbReference type="Pfam" id="PF13556"/>
    </source>
</evidence>
<reference evidence="3" key="1">
    <citation type="submission" date="2021-04" db="EMBL/GenBank/DDBJ databases">
        <title>Pseudonocardia sp. nov., isolated from sandy soil of mangrove forest.</title>
        <authorList>
            <person name="Zan Z."/>
            <person name="Huang R."/>
            <person name="Liu W."/>
        </authorList>
    </citation>
    <scope>NUCLEOTIDE SEQUENCE</scope>
    <source>
        <strain evidence="3">S2-4</strain>
    </source>
</reference>
<evidence type="ECO:0000259" key="1">
    <source>
        <dbReference type="Pfam" id="PF07905"/>
    </source>
</evidence>
<dbReference type="InterPro" id="IPR051448">
    <property type="entry name" value="CdaR-like_regulators"/>
</dbReference>
<sequence length="515" mass="53645">MSVPLTLRDLCEDRGLGLRIAGPPADLDRPIGWVHASELDDPTPYLDGGELLLTVGLGPHAGTGPRDYVARLAAHGLSGLGFGTGLGYDEIPAAVVDACARAGLPLLEVPERTPFLALTKAVAAAHAADRYAEVVRTDEARRALTAAALSTGVSAAGPAGVTRRGAGGTANVLAALAERLDAWVLVCDGDGRVRHAVPRSAARRASGLGEEIAKVRDHAGRSCVSMSDGARQVVLQPVRLLGPAVLVVGRNRPFTPVDQRIVEIAVSVLTLSHTRSAAVGRAERRLRTAVLRALLTLPGGGAEQVLADTWDPLPEGPVVVVAFGGRLSGPLPPALLDALDRAAPGFHAELDDRVVAVVPGETDDAVAAALAPAARHPDVRAGVSDPAPPGELDRALREATRALDAADRRDRPVVRFADLAAGGLADLVPPADAAAFAASVLAPLLRHDAERRGDLVGSLREWLAHHGQWDPAAARLGVHRHTLRARMAKAAALLERDLDSPGVRAELWFALHLPG</sequence>
<dbReference type="Pfam" id="PF13556">
    <property type="entry name" value="HTH_30"/>
    <property type="match status" value="1"/>
</dbReference>
<dbReference type="Pfam" id="PF07905">
    <property type="entry name" value="PucR"/>
    <property type="match status" value="1"/>
</dbReference>